<dbReference type="InterPro" id="IPR024078">
    <property type="entry name" value="LmbE-like_dom_sf"/>
</dbReference>
<dbReference type="RefSeq" id="WP_344106357.1">
    <property type="nucleotide sequence ID" value="NZ_BAAANL010000011.1"/>
</dbReference>
<evidence type="ECO:0000256" key="1">
    <source>
        <dbReference type="ARBA" id="ARBA00022833"/>
    </source>
</evidence>
<accession>A0ABN2NMK1</accession>
<dbReference type="PANTHER" id="PTHR12993:SF11">
    <property type="entry name" value="N-ACETYLGLUCOSAMINYL-PHOSPHATIDYLINOSITOL DE-N-ACETYLASE"/>
    <property type="match status" value="1"/>
</dbReference>
<keyword evidence="3" id="KW-1185">Reference proteome</keyword>
<comment type="caution">
    <text evidence="2">The sequence shown here is derived from an EMBL/GenBank/DDBJ whole genome shotgun (WGS) entry which is preliminary data.</text>
</comment>
<proteinExistence type="predicted"/>
<gene>
    <name evidence="2" type="ORF">GCM10009751_39220</name>
</gene>
<sequence length="351" mass="36508">MMPDDAGGLLAVHAHPDDETLWTGGLLATWAAAGRRVTVVTCTRGERGEVIALPGTTSAGLAHLEGDGPALGAYRERELAAAAAALGVDQVFLDEIPRGPAQDGPAGRVGSLAPDGLSRYEDSGMRWVRPGVAGPAEDSPASAFARVELDEPAGRLAGLLRELRPAVVVTYEPSGGYGHPDHIRAHDVTVRALRLLEESRGPASAGTGVAGAARPGPPELWQAVVPARELRAARRELARLDEARAVVVGHGLTLPDPDEALPPYAREDLPGPSGGAAGGDRLERVEVAPVLDRVLAAMRAHATQVQHVTRAPAPGMLGYYALSNGVLAPLPRHETYLVSAPAGRPGRPPSR</sequence>
<dbReference type="Proteomes" id="UP001501094">
    <property type="component" value="Unassembled WGS sequence"/>
</dbReference>
<reference evidence="2 3" key="1">
    <citation type="journal article" date="2019" name="Int. J. Syst. Evol. Microbiol.">
        <title>The Global Catalogue of Microorganisms (GCM) 10K type strain sequencing project: providing services to taxonomists for standard genome sequencing and annotation.</title>
        <authorList>
            <consortium name="The Broad Institute Genomics Platform"/>
            <consortium name="The Broad Institute Genome Sequencing Center for Infectious Disease"/>
            <person name="Wu L."/>
            <person name="Ma J."/>
        </authorList>
    </citation>
    <scope>NUCLEOTIDE SEQUENCE [LARGE SCALE GENOMIC DNA]</scope>
    <source>
        <strain evidence="2 3">JCM 14326</strain>
    </source>
</reference>
<dbReference type="Gene3D" id="3.40.50.10320">
    <property type="entry name" value="LmbE-like"/>
    <property type="match status" value="1"/>
</dbReference>
<dbReference type="Pfam" id="PF02585">
    <property type="entry name" value="PIG-L"/>
    <property type="match status" value="1"/>
</dbReference>
<dbReference type="InterPro" id="IPR003737">
    <property type="entry name" value="GlcNAc_PI_deacetylase-related"/>
</dbReference>
<name>A0ABN2NMK1_9MICO</name>
<dbReference type="PANTHER" id="PTHR12993">
    <property type="entry name" value="N-ACETYLGLUCOSAMINYL-PHOSPHATIDYLINOSITOL DE-N-ACETYLASE-RELATED"/>
    <property type="match status" value="1"/>
</dbReference>
<evidence type="ECO:0008006" key="4">
    <source>
        <dbReference type="Google" id="ProtNLM"/>
    </source>
</evidence>
<protein>
    <recommendedName>
        <fullName evidence="4">N-acetyl-1-D-myo-inositol-2-amino-2-deoxy-alpha-D-glucopyranoside deacetylase</fullName>
    </recommendedName>
</protein>
<evidence type="ECO:0000313" key="2">
    <source>
        <dbReference type="EMBL" id="GAA1875638.1"/>
    </source>
</evidence>
<keyword evidence="1" id="KW-0862">Zinc</keyword>
<organism evidence="2 3">
    <name type="scientific">Myceligenerans crystallogenes</name>
    <dbReference type="NCBI Taxonomy" id="316335"/>
    <lineage>
        <taxon>Bacteria</taxon>
        <taxon>Bacillati</taxon>
        <taxon>Actinomycetota</taxon>
        <taxon>Actinomycetes</taxon>
        <taxon>Micrococcales</taxon>
        <taxon>Promicromonosporaceae</taxon>
        <taxon>Myceligenerans</taxon>
    </lineage>
</organism>
<dbReference type="EMBL" id="BAAANL010000011">
    <property type="protein sequence ID" value="GAA1875638.1"/>
    <property type="molecule type" value="Genomic_DNA"/>
</dbReference>
<dbReference type="SUPFAM" id="SSF102588">
    <property type="entry name" value="LmbE-like"/>
    <property type="match status" value="1"/>
</dbReference>
<evidence type="ECO:0000313" key="3">
    <source>
        <dbReference type="Proteomes" id="UP001501094"/>
    </source>
</evidence>